<dbReference type="AlphaFoldDB" id="A0A7W3J2U0"/>
<protein>
    <submittedName>
        <fullName evidence="1">Uncharacterized protein</fullName>
    </submittedName>
</protein>
<evidence type="ECO:0000313" key="1">
    <source>
        <dbReference type="EMBL" id="MBA8805270.1"/>
    </source>
</evidence>
<organism evidence="1 2">
    <name type="scientific">Nocardioides ginsengisegetis</name>
    <dbReference type="NCBI Taxonomy" id="661491"/>
    <lineage>
        <taxon>Bacteria</taxon>
        <taxon>Bacillati</taxon>
        <taxon>Actinomycetota</taxon>
        <taxon>Actinomycetes</taxon>
        <taxon>Propionibacteriales</taxon>
        <taxon>Nocardioidaceae</taxon>
        <taxon>Nocardioides</taxon>
    </lineage>
</organism>
<dbReference type="RefSeq" id="WP_182541037.1">
    <property type="nucleotide sequence ID" value="NZ_JACGXA010000001.1"/>
</dbReference>
<accession>A0A7W3J2U0</accession>
<dbReference type="Proteomes" id="UP000580910">
    <property type="component" value="Unassembled WGS sequence"/>
</dbReference>
<reference evidence="1 2" key="1">
    <citation type="submission" date="2020-07" db="EMBL/GenBank/DDBJ databases">
        <title>Sequencing the genomes of 1000 actinobacteria strains.</title>
        <authorList>
            <person name="Klenk H.-P."/>
        </authorList>
    </citation>
    <scope>NUCLEOTIDE SEQUENCE [LARGE SCALE GENOMIC DNA]</scope>
    <source>
        <strain evidence="1 2">DSM 21349</strain>
    </source>
</reference>
<name>A0A7W3J2U0_9ACTN</name>
<gene>
    <name evidence="1" type="ORF">FB382_003561</name>
</gene>
<proteinExistence type="predicted"/>
<keyword evidence="2" id="KW-1185">Reference proteome</keyword>
<comment type="caution">
    <text evidence="1">The sequence shown here is derived from an EMBL/GenBank/DDBJ whole genome shotgun (WGS) entry which is preliminary data.</text>
</comment>
<dbReference type="EMBL" id="JACGXA010000001">
    <property type="protein sequence ID" value="MBA8805270.1"/>
    <property type="molecule type" value="Genomic_DNA"/>
</dbReference>
<sequence>MSASPLLRFSPVDLVRVQVGYRTRPGSPADLQFLLDLPVPETDPHGGRLLDEQGLLAGLEPVLFLDADAPRHYSLHEHRWHTSWGASPGVLEIGVLVTTGTGAAAIEQVATDVVIRAFHGLLAATGSPDSAPIPRDAAILRARRGAATAFGLDADSLSLSAEQHDHGRNAWSVALRTLPGAEVDVVVGLVDGYAGSLRLRHVGHLEVHDSVGAE</sequence>
<evidence type="ECO:0000313" key="2">
    <source>
        <dbReference type="Proteomes" id="UP000580910"/>
    </source>
</evidence>